<reference evidence="1 2" key="1">
    <citation type="submission" date="2019-05" db="EMBL/GenBank/DDBJ databases">
        <title>Draft genome sequence of Nonomuraea turkmeniaca DSM 43926.</title>
        <authorList>
            <person name="Saricaoglu S."/>
            <person name="Isik K."/>
        </authorList>
    </citation>
    <scope>NUCLEOTIDE SEQUENCE [LARGE SCALE GENOMIC DNA]</scope>
    <source>
        <strain evidence="1 2">DSM 43926</strain>
    </source>
</reference>
<organism evidence="1 2">
    <name type="scientific">Nonomuraea turkmeniaca</name>
    <dbReference type="NCBI Taxonomy" id="103838"/>
    <lineage>
        <taxon>Bacteria</taxon>
        <taxon>Bacillati</taxon>
        <taxon>Actinomycetota</taxon>
        <taxon>Actinomycetes</taxon>
        <taxon>Streptosporangiales</taxon>
        <taxon>Streptosporangiaceae</taxon>
        <taxon>Nonomuraea</taxon>
    </lineage>
</organism>
<dbReference type="EMBL" id="VCKY01000200">
    <property type="protein sequence ID" value="TMR10200.1"/>
    <property type="molecule type" value="Genomic_DNA"/>
</dbReference>
<evidence type="ECO:0000313" key="1">
    <source>
        <dbReference type="EMBL" id="TMR10200.1"/>
    </source>
</evidence>
<feature type="non-terminal residue" evidence="1">
    <location>
        <position position="1"/>
    </location>
</feature>
<dbReference type="Proteomes" id="UP000309128">
    <property type="component" value="Unassembled WGS sequence"/>
</dbReference>
<proteinExistence type="predicted"/>
<comment type="caution">
    <text evidence="1">The sequence shown here is derived from an EMBL/GenBank/DDBJ whole genome shotgun (WGS) entry which is preliminary data.</text>
</comment>
<evidence type="ECO:0000313" key="2">
    <source>
        <dbReference type="Proteomes" id="UP000309128"/>
    </source>
</evidence>
<keyword evidence="2" id="KW-1185">Reference proteome</keyword>
<sequence length="43" mass="4529">EEAVAKICPVRPHVATSTVEGNPVLRGAVLAALQQAREEIFSA</sequence>
<name>A0A5S4F2H3_9ACTN</name>
<gene>
    <name evidence="1" type="ORF">ETD86_40455</name>
</gene>
<dbReference type="AlphaFoldDB" id="A0A5S4F2H3"/>
<accession>A0A5S4F2H3</accession>
<protein>
    <submittedName>
        <fullName evidence="1">ROK family transcriptional regulator</fullName>
    </submittedName>
</protein>